<dbReference type="Pfam" id="PF01012">
    <property type="entry name" value="ETF"/>
    <property type="match status" value="1"/>
</dbReference>
<dbReference type="InterPro" id="IPR014730">
    <property type="entry name" value="ETF_a/b_N"/>
</dbReference>
<reference evidence="2" key="1">
    <citation type="submission" date="2013-08" db="EMBL/GenBank/DDBJ databases">
        <authorList>
            <person name="Mendez C."/>
            <person name="Richter M."/>
            <person name="Ferrer M."/>
            <person name="Sanchez J."/>
        </authorList>
    </citation>
    <scope>NUCLEOTIDE SEQUENCE</scope>
</reference>
<dbReference type="SMART" id="SM00893">
    <property type="entry name" value="ETF"/>
    <property type="match status" value="1"/>
</dbReference>
<gene>
    <name evidence="2" type="ORF">B1B_18418</name>
</gene>
<organism evidence="2">
    <name type="scientific">mine drainage metagenome</name>
    <dbReference type="NCBI Taxonomy" id="410659"/>
    <lineage>
        <taxon>unclassified sequences</taxon>
        <taxon>metagenomes</taxon>
        <taxon>ecological metagenomes</taxon>
    </lineage>
</organism>
<accession>T0Y5M1</accession>
<feature type="non-terminal residue" evidence="2">
    <location>
        <position position="160"/>
    </location>
</feature>
<dbReference type="SUPFAM" id="SSF52402">
    <property type="entry name" value="Adenine nucleotide alpha hydrolases-like"/>
    <property type="match status" value="1"/>
</dbReference>
<name>T0Y5M1_9ZZZZ</name>
<evidence type="ECO:0000313" key="2">
    <source>
        <dbReference type="EMBL" id="EQD30401.1"/>
    </source>
</evidence>
<dbReference type="InterPro" id="IPR014729">
    <property type="entry name" value="Rossmann-like_a/b/a_fold"/>
</dbReference>
<comment type="caution">
    <text evidence="2">The sequence shown here is derived from an EMBL/GenBank/DDBJ whole genome shotgun (WGS) entry which is preliminary data.</text>
</comment>
<dbReference type="Gene3D" id="3.40.50.620">
    <property type="entry name" value="HUPs"/>
    <property type="match status" value="1"/>
</dbReference>
<evidence type="ECO:0000259" key="1">
    <source>
        <dbReference type="SMART" id="SM00893"/>
    </source>
</evidence>
<dbReference type="AlphaFoldDB" id="T0Y5M1"/>
<sequence>MSEGPVLCYSEEPELTEELLRWAHHRKLAGGSPVVAAVLGALPSDLPRRYAAAGAQEVYRFAAEGPAFPEAGVLAEALATLVGAAHPRLVLVASTKRGKQIAGRLAGLLDWPAETGVNTLRPEGDQWVLEREALSGNAVSLEQFPASPAIFAITPGQEAP</sequence>
<protein>
    <submittedName>
        <fullName evidence="2">Protein containing Electron transfer flavoprotein, alpha/beta-subunit</fullName>
    </submittedName>
</protein>
<reference evidence="2" key="2">
    <citation type="journal article" date="2014" name="ISME J.">
        <title>Microbial stratification in low pH oxic and suboxic macroscopic growths along an acid mine drainage.</title>
        <authorList>
            <person name="Mendez-Garcia C."/>
            <person name="Mesa V."/>
            <person name="Sprenger R.R."/>
            <person name="Richter M."/>
            <person name="Diez M.S."/>
            <person name="Solano J."/>
            <person name="Bargiela R."/>
            <person name="Golyshina O.V."/>
            <person name="Manteca A."/>
            <person name="Ramos J.L."/>
            <person name="Gallego J.R."/>
            <person name="Llorente I."/>
            <person name="Martins Dos Santos V.A."/>
            <person name="Jensen O.N."/>
            <person name="Pelaez A.I."/>
            <person name="Sanchez J."/>
            <person name="Ferrer M."/>
        </authorList>
    </citation>
    <scope>NUCLEOTIDE SEQUENCE</scope>
</reference>
<dbReference type="EMBL" id="AUZY01012324">
    <property type="protein sequence ID" value="EQD30401.1"/>
    <property type="molecule type" value="Genomic_DNA"/>
</dbReference>
<feature type="domain" description="Electron transfer flavoprotein alpha/beta-subunit N-terminal" evidence="1">
    <location>
        <begin position="6"/>
        <end position="160"/>
    </location>
</feature>
<proteinExistence type="predicted"/>